<evidence type="ECO:0000313" key="2">
    <source>
        <dbReference type="Ensembl" id="ENSCPBP00000021198.1"/>
    </source>
</evidence>
<feature type="domain" description="KRAB" evidence="1">
    <location>
        <begin position="19"/>
        <end position="90"/>
    </location>
</feature>
<dbReference type="Pfam" id="PF01352">
    <property type="entry name" value="KRAB"/>
    <property type="match status" value="1"/>
</dbReference>
<dbReference type="SMART" id="SM00349">
    <property type="entry name" value="KRAB"/>
    <property type="match status" value="1"/>
</dbReference>
<evidence type="ECO:0000259" key="1">
    <source>
        <dbReference type="PROSITE" id="PS50805"/>
    </source>
</evidence>
<dbReference type="SUPFAM" id="SSF109640">
    <property type="entry name" value="KRAB domain (Kruppel-associated box)"/>
    <property type="match status" value="1"/>
</dbReference>
<keyword evidence="3" id="KW-1185">Reference proteome</keyword>
<dbReference type="InterPro" id="IPR050169">
    <property type="entry name" value="Krueppel_C2H2_ZnF"/>
</dbReference>
<dbReference type="InterPro" id="IPR001909">
    <property type="entry name" value="KRAB"/>
</dbReference>
<dbReference type="GO" id="GO:0006355">
    <property type="term" value="P:regulation of DNA-templated transcription"/>
    <property type="evidence" value="ECO:0007669"/>
    <property type="project" value="InterPro"/>
</dbReference>
<dbReference type="PANTHER" id="PTHR23232:SF142">
    <property type="entry name" value="GASTRULA ZINC FINGER PROTEIN XLCGF57.1-LIKE-RELATED"/>
    <property type="match status" value="1"/>
</dbReference>
<dbReference type="Proteomes" id="UP000694380">
    <property type="component" value="Unplaced"/>
</dbReference>
<reference evidence="2" key="2">
    <citation type="submission" date="2025-09" db="UniProtKB">
        <authorList>
            <consortium name="Ensembl"/>
        </authorList>
    </citation>
    <scope>IDENTIFICATION</scope>
</reference>
<dbReference type="PANTHER" id="PTHR23232">
    <property type="entry name" value="KRAB DOMAIN C2H2 ZINC FINGER"/>
    <property type="match status" value="1"/>
</dbReference>
<dbReference type="AlphaFoldDB" id="A0A8C3HPN9"/>
<protein>
    <recommendedName>
        <fullName evidence="1">KRAB domain-containing protein</fullName>
    </recommendedName>
</protein>
<reference evidence="2" key="1">
    <citation type="submission" date="2025-08" db="UniProtKB">
        <authorList>
            <consortium name="Ensembl"/>
        </authorList>
    </citation>
    <scope>IDENTIFICATION</scope>
</reference>
<sequence length="153" mass="17406">MGFRGEMLGWGFLLFQEPVTFEELAVYFTQGQGALLEPTKRALYRDVMQENYEMVTSLGFSLPKTDLEIPRGAHTESQKCGISNCPQFFLISPRAGLQSADITDFAFHVSSYLQEFPSRRSFFVKVWVGCGGRIQLLRLCSFSMLLFPRCYSS</sequence>
<dbReference type="PROSITE" id="PS50805">
    <property type="entry name" value="KRAB"/>
    <property type="match status" value="1"/>
</dbReference>
<dbReference type="CDD" id="cd07765">
    <property type="entry name" value="KRAB_A-box"/>
    <property type="match status" value="1"/>
</dbReference>
<proteinExistence type="predicted"/>
<dbReference type="InterPro" id="IPR036051">
    <property type="entry name" value="KRAB_dom_sf"/>
</dbReference>
<dbReference type="Ensembl" id="ENSCPBT00000024945.1">
    <property type="protein sequence ID" value="ENSCPBP00000021198.1"/>
    <property type="gene ID" value="ENSCPBG00000015232.1"/>
</dbReference>
<organism evidence="2 3">
    <name type="scientific">Chrysemys picta bellii</name>
    <name type="common">Western painted turtle</name>
    <name type="synonym">Emys bellii</name>
    <dbReference type="NCBI Taxonomy" id="8478"/>
    <lineage>
        <taxon>Eukaryota</taxon>
        <taxon>Metazoa</taxon>
        <taxon>Chordata</taxon>
        <taxon>Craniata</taxon>
        <taxon>Vertebrata</taxon>
        <taxon>Euteleostomi</taxon>
        <taxon>Archelosauria</taxon>
        <taxon>Testudinata</taxon>
        <taxon>Testudines</taxon>
        <taxon>Cryptodira</taxon>
        <taxon>Durocryptodira</taxon>
        <taxon>Testudinoidea</taxon>
        <taxon>Emydidae</taxon>
        <taxon>Chrysemys</taxon>
    </lineage>
</organism>
<dbReference type="Gene3D" id="6.10.140.140">
    <property type="match status" value="1"/>
</dbReference>
<accession>A0A8C3HPN9</accession>
<dbReference type="GeneTree" id="ENSGT01150000287146"/>
<evidence type="ECO:0000313" key="3">
    <source>
        <dbReference type="Proteomes" id="UP000694380"/>
    </source>
</evidence>
<name>A0A8C3HPN9_CHRPI</name>